<accession>A0A5J4WF03</accession>
<protein>
    <submittedName>
        <fullName evidence="1">Uncharacterized protein</fullName>
    </submittedName>
</protein>
<comment type="caution">
    <text evidence="1">The sequence shown here is derived from an EMBL/GenBank/DDBJ whole genome shotgun (WGS) entry which is preliminary data.</text>
</comment>
<sequence length="110" mass="12130">MDCSTDVAYRAIEPQASNGLSVRYLFGKRINISSAGAITTLDDQPIDVQQQAMQQIINNINTFPLRVICSLPALTTQEWTDIYATIGRAGFYGQFIAEVVGDYATVEHIN</sequence>
<dbReference type="Proteomes" id="UP000324800">
    <property type="component" value="Unassembled WGS sequence"/>
</dbReference>
<dbReference type="AlphaFoldDB" id="A0A5J4WF03"/>
<name>A0A5J4WF03_9EUKA</name>
<evidence type="ECO:0000313" key="1">
    <source>
        <dbReference type="EMBL" id="KAA6393293.1"/>
    </source>
</evidence>
<proteinExistence type="predicted"/>
<gene>
    <name evidence="1" type="ORF">EZS28_011183</name>
</gene>
<organism evidence="1 2">
    <name type="scientific">Streblomastix strix</name>
    <dbReference type="NCBI Taxonomy" id="222440"/>
    <lineage>
        <taxon>Eukaryota</taxon>
        <taxon>Metamonada</taxon>
        <taxon>Preaxostyla</taxon>
        <taxon>Oxymonadida</taxon>
        <taxon>Streblomastigidae</taxon>
        <taxon>Streblomastix</taxon>
    </lineage>
</organism>
<evidence type="ECO:0000313" key="2">
    <source>
        <dbReference type="Proteomes" id="UP000324800"/>
    </source>
</evidence>
<dbReference type="EMBL" id="SNRW01002278">
    <property type="protein sequence ID" value="KAA6393293.1"/>
    <property type="molecule type" value="Genomic_DNA"/>
</dbReference>
<reference evidence="1 2" key="1">
    <citation type="submission" date="2019-03" db="EMBL/GenBank/DDBJ databases">
        <title>Single cell metagenomics reveals metabolic interactions within the superorganism composed of flagellate Streblomastix strix and complex community of Bacteroidetes bacteria on its surface.</title>
        <authorList>
            <person name="Treitli S.C."/>
            <person name="Kolisko M."/>
            <person name="Husnik F."/>
            <person name="Keeling P."/>
            <person name="Hampl V."/>
        </authorList>
    </citation>
    <scope>NUCLEOTIDE SEQUENCE [LARGE SCALE GENOMIC DNA]</scope>
    <source>
        <strain evidence="1">ST1C</strain>
    </source>
</reference>